<sequence>MAEHIPGVGALTLDDYGEQITPKLSVPLLGKDVSFIVFDYDERHNDKIATCINNFRALPTDALNAATDAAFAYYRDFYAAVEDDEYTMEWMPKIAEPAQVWSHIQLGDDPMVEPGYDEDSPWHLILECECDWEEEHGLSIVFRNGAEITKVGPSDGLLEWGEGDRDASGDGLFRVPDYS</sequence>
<feature type="domain" description="DUF6985" evidence="1">
    <location>
        <begin position="8"/>
        <end position="157"/>
    </location>
</feature>
<protein>
    <recommendedName>
        <fullName evidence="1">DUF6985 domain-containing protein</fullName>
    </recommendedName>
</protein>
<keyword evidence="3" id="KW-1185">Reference proteome</keyword>
<gene>
    <name evidence="2" type="ORF">B841_00860</name>
</gene>
<organism evidence="2 3">
    <name type="scientific">Corynebacterium maris DSM 45190</name>
    <dbReference type="NCBI Taxonomy" id="1224163"/>
    <lineage>
        <taxon>Bacteria</taxon>
        <taxon>Bacillati</taxon>
        <taxon>Actinomycetota</taxon>
        <taxon>Actinomycetes</taxon>
        <taxon>Mycobacteriales</taxon>
        <taxon>Corynebacteriaceae</taxon>
        <taxon>Corynebacterium</taxon>
    </lineage>
</organism>
<dbReference type="KEGG" id="cmd:B841_00860"/>
<accession>S5SZF3</accession>
<evidence type="ECO:0000313" key="2">
    <source>
        <dbReference type="EMBL" id="AGS33655.1"/>
    </source>
</evidence>
<dbReference type="PATRIC" id="fig|1224163.3.peg.171"/>
<dbReference type="eggNOG" id="ENOG5030K20">
    <property type="taxonomic scope" value="Bacteria"/>
</dbReference>
<dbReference type="OrthoDB" id="6028394at2"/>
<evidence type="ECO:0000259" key="1">
    <source>
        <dbReference type="Pfam" id="PF22481"/>
    </source>
</evidence>
<dbReference type="InterPro" id="IPR054254">
    <property type="entry name" value="DUF6985"/>
</dbReference>
<dbReference type="Proteomes" id="UP000015388">
    <property type="component" value="Chromosome"/>
</dbReference>
<reference evidence="2 3" key="1">
    <citation type="submission" date="2012-11" db="EMBL/GenBank/DDBJ databases">
        <title>The complete genome sequence of Corynebacterium maris Coryn-1 (=DSM 45190).</title>
        <authorList>
            <person name="Schaffert L."/>
            <person name="Albersmeier A."/>
            <person name="Kalinowski J."/>
            <person name="Ruckert C."/>
        </authorList>
    </citation>
    <scope>NUCLEOTIDE SEQUENCE [LARGE SCALE GENOMIC DNA]</scope>
    <source>
        <strain evidence="3">Coryn-1</strain>
    </source>
</reference>
<evidence type="ECO:0000313" key="3">
    <source>
        <dbReference type="Proteomes" id="UP000015388"/>
    </source>
</evidence>
<proteinExistence type="predicted"/>
<dbReference type="EMBL" id="CP003924">
    <property type="protein sequence ID" value="AGS33655.1"/>
    <property type="molecule type" value="Genomic_DNA"/>
</dbReference>
<dbReference type="AlphaFoldDB" id="S5SZF3"/>
<dbReference type="HOGENOM" id="CLU_1666451_0_0_11"/>
<dbReference type="RefSeq" id="WP_020933590.1">
    <property type="nucleotide sequence ID" value="NC_021915.1"/>
</dbReference>
<dbReference type="Pfam" id="PF22481">
    <property type="entry name" value="DUF6985"/>
    <property type="match status" value="1"/>
</dbReference>
<name>S5SZF3_9CORY</name>